<evidence type="ECO:0000256" key="1">
    <source>
        <dbReference type="SAM" id="Coils"/>
    </source>
</evidence>
<dbReference type="Pfam" id="PF13598">
    <property type="entry name" value="DUF4139"/>
    <property type="match status" value="1"/>
</dbReference>
<dbReference type="NCBIfam" id="TIGR02231">
    <property type="entry name" value="mucoidy inhibitor MuiA family protein"/>
    <property type="match status" value="1"/>
</dbReference>
<evidence type="ECO:0000259" key="3">
    <source>
        <dbReference type="Pfam" id="PF13598"/>
    </source>
</evidence>
<reference evidence="5" key="1">
    <citation type="journal article" date="2021" name="Microbiol. Resour. Announc.">
        <title>LGAAP: Leishmaniinae Genome Assembly and Annotation Pipeline.</title>
        <authorList>
            <person name="Almutairi H."/>
            <person name="Urbaniak M.D."/>
            <person name="Bates M.D."/>
            <person name="Jariyapan N."/>
            <person name="Kwakye-Nuako G."/>
            <person name="Thomaz-Soccol V."/>
            <person name="Al-Salem W.S."/>
            <person name="Dillon R.J."/>
            <person name="Bates P.A."/>
            <person name="Gatherer D."/>
        </authorList>
    </citation>
    <scope>NUCLEOTIDE SEQUENCE [LARGE SCALE GENOMIC DNA]</scope>
</reference>
<comment type="caution">
    <text evidence="4">The sequence shown here is derived from an EMBL/GenBank/DDBJ whole genome shotgun (WGS) entry which is preliminary data.</text>
</comment>
<dbReference type="InterPro" id="IPR011935">
    <property type="entry name" value="CHP02231"/>
</dbReference>
<evidence type="ECO:0000313" key="4">
    <source>
        <dbReference type="EMBL" id="KAG5473586.1"/>
    </source>
</evidence>
<dbReference type="AlphaFoldDB" id="A0A836KGU1"/>
<feature type="coiled-coil region" evidence="1">
    <location>
        <begin position="203"/>
        <end position="244"/>
    </location>
</feature>
<evidence type="ECO:0000313" key="5">
    <source>
        <dbReference type="Proteomes" id="UP000674143"/>
    </source>
</evidence>
<proteinExistence type="predicted"/>
<feature type="domain" description="DUF4139" evidence="3">
    <location>
        <begin position="282"/>
        <end position="632"/>
    </location>
</feature>
<evidence type="ECO:0000256" key="2">
    <source>
        <dbReference type="SAM" id="MobiDB-lite"/>
    </source>
</evidence>
<feature type="region of interest" description="Disordered" evidence="2">
    <location>
        <begin position="118"/>
        <end position="137"/>
    </location>
</feature>
<accession>A0A836KGU1</accession>
<protein>
    <recommendedName>
        <fullName evidence="3">DUF4139 domain-containing protein</fullName>
    </recommendedName>
</protein>
<dbReference type="InterPro" id="IPR037291">
    <property type="entry name" value="DUF4139"/>
</dbReference>
<sequence length="641" mass="70007">MTSAASGTAAAASTGSLPLTLHVTPRVDRAIIYQSKSLQRRCAPLSFRTPVNEVQVIVPLPKKSDGLCGFDRDSLQVEFGAAFDGKVILAGVLVDEVDQRCLRSDGTVEVGSARTVDVDSASDTDMDGERVGDTSSANARHELELQLQLVKQKLHLNEIAQAEAAAVRDYAVDLATSAVDPCRGAPLMCTAALHDPQMWASHLDALESAKREHSKAKRELLRAKEALESEKSALETTLSLATNKQRPWRGHSEESKTTIDVAVLTLKVLQAVPAGPEAVVYVSYMVPSGRWNAVYEAHLNTVTNEVTVYYNAEVVLNSGDDLKDVALTLSSAVPRRNAALPPTMTIWRCGIVQPSPLMSQPLMDTDVLMDHSANARPNVFAARRATMPSAAPMMMRATAQAEQAGTGAIMNFAIPNPQTVMANGKTTRLPLTELRMPASISYVSVPEKSLAAFAHAKVKNTSDFLLLPGEVAVFLDGNFVFRSRLDKQCAPGGKVDMYFGADPSVEVKRVLLRQTNKQVQNSYFKGTKSSVRTRVYKITIRNKKRATGAADGAVRVKLVEHIPISNEEQLQVRLVSPLKPYEDIYIYEDEEDRVEQQLRKSRLLDNEGVVEMERMVRAGESVEVVFAFEVEARSGATIYGL</sequence>
<gene>
    <name evidence="4" type="ORF">LSCM4_03656</name>
</gene>
<dbReference type="SMR" id="A0A836KGU1"/>
<keyword evidence="5" id="KW-1185">Reference proteome</keyword>
<reference evidence="5" key="2">
    <citation type="journal article" date="2021" name="Sci. Data">
        <title>Chromosome-scale genome sequencing, assembly and annotation of six genomes from subfamily Leishmaniinae.</title>
        <authorList>
            <person name="Almutairi H."/>
            <person name="Urbaniak M.D."/>
            <person name="Bates M.D."/>
            <person name="Jariyapan N."/>
            <person name="Kwakye-Nuako G."/>
            <person name="Thomaz Soccol V."/>
            <person name="Al-Salem W.S."/>
            <person name="Dillon R.J."/>
            <person name="Bates P.A."/>
            <person name="Gatherer D."/>
        </authorList>
    </citation>
    <scope>NUCLEOTIDE SEQUENCE [LARGE SCALE GENOMIC DNA]</scope>
</reference>
<dbReference type="PANTHER" id="PTHR31005:SF9">
    <property type="entry name" value="DUF4139 DOMAIN-CONTAINING PROTEIN"/>
    <property type="match status" value="1"/>
</dbReference>
<dbReference type="RefSeq" id="XP_067061589.1">
    <property type="nucleotide sequence ID" value="XM_067205652.1"/>
</dbReference>
<keyword evidence="1" id="KW-0175">Coiled coil</keyword>
<name>A0A836KGU1_9TRYP</name>
<organism evidence="4 5">
    <name type="scientific">Leishmania orientalis</name>
    <dbReference type="NCBI Taxonomy" id="2249476"/>
    <lineage>
        <taxon>Eukaryota</taxon>
        <taxon>Discoba</taxon>
        <taxon>Euglenozoa</taxon>
        <taxon>Kinetoplastea</taxon>
        <taxon>Metakinetoplastina</taxon>
        <taxon>Trypanosomatida</taxon>
        <taxon>Trypanosomatidae</taxon>
        <taxon>Leishmaniinae</taxon>
        <taxon>Leishmania</taxon>
    </lineage>
</organism>
<dbReference type="KEGG" id="loi:92359586"/>
<dbReference type="EMBL" id="JAFHLR010000029">
    <property type="protein sequence ID" value="KAG5473586.1"/>
    <property type="molecule type" value="Genomic_DNA"/>
</dbReference>
<dbReference type="PANTHER" id="PTHR31005">
    <property type="entry name" value="DUF4139 DOMAIN-CONTAINING PROTEIN"/>
    <property type="match status" value="1"/>
</dbReference>
<dbReference type="Proteomes" id="UP000674143">
    <property type="component" value="Unassembled WGS sequence"/>
</dbReference>
<dbReference type="GeneID" id="92359586"/>